<dbReference type="GO" id="GO:0009401">
    <property type="term" value="P:phosphoenolpyruvate-dependent sugar phosphotransferase system"/>
    <property type="evidence" value="ECO:0007669"/>
    <property type="project" value="UniProtKB-KW"/>
</dbReference>
<dbReference type="RefSeq" id="WP_146623522.1">
    <property type="nucleotide sequence ID" value="NZ_BJCC01000027.1"/>
</dbReference>
<comment type="subcellular location">
    <subcellularLocation>
        <location evidence="1">Cytoplasm</location>
    </subcellularLocation>
</comment>
<evidence type="ECO:0000256" key="5">
    <source>
        <dbReference type="ARBA" id="ARBA00022679"/>
    </source>
</evidence>
<name>A0A4P5PEN6_9ENTE</name>
<dbReference type="SUPFAM" id="SSF52728">
    <property type="entry name" value="PTS IIb component"/>
    <property type="match status" value="1"/>
</dbReference>
<accession>A0A4P5PEN6</accession>
<dbReference type="Gene3D" id="3.40.35.10">
    <property type="entry name" value="Phosphotransferase system, sorbose subfamily IIB component"/>
    <property type="match status" value="1"/>
</dbReference>
<dbReference type="Proteomes" id="UP000290567">
    <property type="component" value="Unassembled WGS sequence"/>
</dbReference>
<evidence type="ECO:0000256" key="4">
    <source>
        <dbReference type="ARBA" id="ARBA00022597"/>
    </source>
</evidence>
<keyword evidence="6" id="KW-0598">Phosphotransferase system</keyword>
<comment type="caution">
    <text evidence="9">The sequence shown here is derived from an EMBL/GenBank/DDBJ whole genome shotgun (WGS) entry which is preliminary data.</text>
</comment>
<keyword evidence="7" id="KW-0418">Kinase</keyword>
<dbReference type="InterPro" id="IPR036667">
    <property type="entry name" value="PTS_IIB_sorbose-sp_sf"/>
</dbReference>
<dbReference type="InterPro" id="IPR004720">
    <property type="entry name" value="PTS_IIB_sorbose-sp"/>
</dbReference>
<evidence type="ECO:0000256" key="1">
    <source>
        <dbReference type="ARBA" id="ARBA00004496"/>
    </source>
</evidence>
<feature type="domain" description="PTS EIIB type-4" evidence="8">
    <location>
        <begin position="1"/>
        <end position="158"/>
    </location>
</feature>
<dbReference type="PROSITE" id="PS51101">
    <property type="entry name" value="PTS_EIIB_TYPE_4"/>
    <property type="match status" value="1"/>
</dbReference>
<dbReference type="GO" id="GO:0016301">
    <property type="term" value="F:kinase activity"/>
    <property type="evidence" value="ECO:0007669"/>
    <property type="project" value="UniProtKB-KW"/>
</dbReference>
<evidence type="ECO:0000256" key="3">
    <source>
        <dbReference type="ARBA" id="ARBA00022490"/>
    </source>
</evidence>
<dbReference type="AlphaFoldDB" id="A0A4P5PEN6"/>
<keyword evidence="10" id="KW-1185">Reference proteome</keyword>
<keyword evidence="2" id="KW-0813">Transport</keyword>
<evidence type="ECO:0000313" key="10">
    <source>
        <dbReference type="Proteomes" id="UP000290567"/>
    </source>
</evidence>
<evidence type="ECO:0000313" key="9">
    <source>
        <dbReference type="EMBL" id="GCF95124.1"/>
    </source>
</evidence>
<evidence type="ECO:0000259" key="8">
    <source>
        <dbReference type="PROSITE" id="PS51101"/>
    </source>
</evidence>
<sequence>MGTIVLARIDDRLIHGQVMTSWLNYTGANRIIIVDDETANDTFLKMIVTSVAPANINTEVFDMAGGVTALKNLADNDKVIVLVKSPAVYVELMKQGVILEKVNIGGMGAKEGRSKFYKNISASEAEKACLAELVNNGVAVSIQIIAEDKAIDVAKLLS</sequence>
<evidence type="ECO:0000256" key="7">
    <source>
        <dbReference type="ARBA" id="ARBA00022777"/>
    </source>
</evidence>
<dbReference type="GO" id="GO:0005737">
    <property type="term" value="C:cytoplasm"/>
    <property type="evidence" value="ECO:0007669"/>
    <property type="project" value="UniProtKB-SubCell"/>
</dbReference>
<keyword evidence="3" id="KW-0963">Cytoplasm</keyword>
<evidence type="ECO:0000256" key="6">
    <source>
        <dbReference type="ARBA" id="ARBA00022683"/>
    </source>
</evidence>
<organism evidence="9 10">
    <name type="scientific">Enterococcus florum</name>
    <dbReference type="NCBI Taxonomy" id="2480627"/>
    <lineage>
        <taxon>Bacteria</taxon>
        <taxon>Bacillati</taxon>
        <taxon>Bacillota</taxon>
        <taxon>Bacilli</taxon>
        <taxon>Lactobacillales</taxon>
        <taxon>Enterococcaceae</taxon>
        <taxon>Enterococcus</taxon>
    </lineage>
</organism>
<dbReference type="Pfam" id="PF03830">
    <property type="entry name" value="PTSIIB_sorb"/>
    <property type="match status" value="1"/>
</dbReference>
<dbReference type="OrthoDB" id="9788818at2"/>
<protein>
    <submittedName>
        <fullName evidence="9">PTS mannose transporter subunit IID</fullName>
    </submittedName>
</protein>
<proteinExistence type="predicted"/>
<dbReference type="GO" id="GO:0008982">
    <property type="term" value="F:protein-N(PI)-phosphohistidine-sugar phosphotransferase activity"/>
    <property type="evidence" value="ECO:0007669"/>
    <property type="project" value="InterPro"/>
</dbReference>
<dbReference type="EMBL" id="BJCC01000027">
    <property type="protein sequence ID" value="GCF95124.1"/>
    <property type="molecule type" value="Genomic_DNA"/>
</dbReference>
<evidence type="ECO:0000256" key="2">
    <source>
        <dbReference type="ARBA" id="ARBA00022448"/>
    </source>
</evidence>
<keyword evidence="4" id="KW-0762">Sugar transport</keyword>
<keyword evidence="5" id="KW-0808">Transferase</keyword>
<gene>
    <name evidence="9" type="ORF">NRIC_30150</name>
</gene>
<reference evidence="10" key="1">
    <citation type="submission" date="2019-02" db="EMBL/GenBank/DDBJ databases">
        <title>Draft genome sequence of Enterococcus sp. Gos25-1.</title>
        <authorList>
            <person name="Tanaka N."/>
            <person name="Shiwa Y."/>
            <person name="Fujita N."/>
        </authorList>
    </citation>
    <scope>NUCLEOTIDE SEQUENCE [LARGE SCALE GENOMIC DNA]</scope>
    <source>
        <strain evidence="10">Gos25-1</strain>
    </source>
</reference>